<evidence type="ECO:0000256" key="5">
    <source>
        <dbReference type="ARBA" id="ARBA00044506"/>
    </source>
</evidence>
<evidence type="ECO:0000256" key="8">
    <source>
        <dbReference type="SAM" id="MobiDB-lite"/>
    </source>
</evidence>
<dbReference type="GO" id="GO:0060271">
    <property type="term" value="P:cilium assembly"/>
    <property type="evidence" value="ECO:0007669"/>
    <property type="project" value="TreeGrafter"/>
</dbReference>
<dbReference type="PANTHER" id="PTHR15654:SF2">
    <property type="entry name" value="COILED-COIL DOMAIN-CONTAINING PROTEIN 113"/>
    <property type="match status" value="1"/>
</dbReference>
<proteinExistence type="inferred from homology"/>
<evidence type="ECO:0000313" key="11">
    <source>
        <dbReference type="Proteomes" id="UP000314294"/>
    </source>
</evidence>
<keyword evidence="3 7" id="KW-0175">Coiled coil</keyword>
<evidence type="ECO:0000256" key="6">
    <source>
        <dbReference type="ARBA" id="ARBA00044798"/>
    </source>
</evidence>
<keyword evidence="2" id="KW-0970">Cilium biogenesis/degradation</keyword>
<name>A0A4Z2HQC9_9TELE</name>
<dbReference type="EMBL" id="SRLO01000196">
    <property type="protein sequence ID" value="TNN67958.1"/>
    <property type="molecule type" value="Genomic_DNA"/>
</dbReference>
<gene>
    <name evidence="10" type="primary">ccdc113</name>
    <name evidence="10" type="ORF">EYF80_021750</name>
</gene>
<evidence type="ECO:0000259" key="9">
    <source>
        <dbReference type="Pfam" id="PF13870"/>
    </source>
</evidence>
<evidence type="ECO:0000256" key="7">
    <source>
        <dbReference type="SAM" id="Coils"/>
    </source>
</evidence>
<evidence type="ECO:0000313" key="10">
    <source>
        <dbReference type="EMBL" id="TNN67958.1"/>
    </source>
</evidence>
<dbReference type="GO" id="GO:0036064">
    <property type="term" value="C:ciliary basal body"/>
    <property type="evidence" value="ECO:0007669"/>
    <property type="project" value="TreeGrafter"/>
</dbReference>
<evidence type="ECO:0000256" key="3">
    <source>
        <dbReference type="ARBA" id="ARBA00023054"/>
    </source>
</evidence>
<evidence type="ECO:0000256" key="1">
    <source>
        <dbReference type="ARBA" id="ARBA00004138"/>
    </source>
</evidence>
<accession>A0A4Z2HQC9</accession>
<dbReference type="PANTHER" id="PTHR15654">
    <property type="entry name" value="COILED-COIL DOMAIN-CONTAINING PROTEIN 113-RELATED"/>
    <property type="match status" value="1"/>
</dbReference>
<comment type="subcellular location">
    <subcellularLocation>
        <location evidence="1">Cell projection</location>
        <location evidence="1">Cilium</location>
    </subcellularLocation>
</comment>
<feature type="domain" description="CCDC113/CCDC96 coiled-coil" evidence="9">
    <location>
        <begin position="2"/>
        <end position="93"/>
    </location>
</feature>
<dbReference type="GO" id="GO:0005930">
    <property type="term" value="C:axoneme"/>
    <property type="evidence" value="ECO:0007669"/>
    <property type="project" value="TreeGrafter"/>
</dbReference>
<dbReference type="OrthoDB" id="10259713at2759"/>
<protein>
    <recommendedName>
        <fullName evidence="6">Cilia- and flagella-associated protein 263</fullName>
    </recommendedName>
</protein>
<comment type="caution">
    <text evidence="10">The sequence shown here is derived from an EMBL/GenBank/DDBJ whole genome shotgun (WGS) entry which is preliminary data.</text>
</comment>
<feature type="region of interest" description="Disordered" evidence="8">
    <location>
        <begin position="99"/>
        <end position="122"/>
    </location>
</feature>
<feature type="coiled-coil region" evidence="7">
    <location>
        <begin position="14"/>
        <end position="58"/>
    </location>
</feature>
<reference evidence="10 11" key="1">
    <citation type="submission" date="2019-03" db="EMBL/GenBank/DDBJ databases">
        <title>First draft genome of Liparis tanakae, snailfish: a comprehensive survey of snailfish specific genes.</title>
        <authorList>
            <person name="Kim W."/>
            <person name="Song I."/>
            <person name="Jeong J.-H."/>
            <person name="Kim D."/>
            <person name="Kim S."/>
            <person name="Ryu S."/>
            <person name="Song J.Y."/>
            <person name="Lee S.K."/>
        </authorList>
    </citation>
    <scope>NUCLEOTIDE SEQUENCE [LARGE SCALE GENOMIC DNA]</scope>
    <source>
        <tissue evidence="10">Muscle</tissue>
    </source>
</reference>
<dbReference type="InterPro" id="IPR051885">
    <property type="entry name" value="CC_CF"/>
</dbReference>
<keyword evidence="4" id="KW-0966">Cell projection</keyword>
<dbReference type="Proteomes" id="UP000314294">
    <property type="component" value="Unassembled WGS sequence"/>
</dbReference>
<sequence>MHHQEKLHSVTLEAAELSDDLAKKKLLLEKIEAKLLHAEEERLKAEALNQRLRRQMADYQAPDVADYMLVKDKHKQLQRSVHAWERKFGSAEQLAVRSLHRAGSTQRPRGPVRLPRITQTGS</sequence>
<dbReference type="Pfam" id="PF13870">
    <property type="entry name" value="CCDC113_CCDC96_CC"/>
    <property type="match status" value="1"/>
</dbReference>
<evidence type="ECO:0000256" key="4">
    <source>
        <dbReference type="ARBA" id="ARBA00023273"/>
    </source>
</evidence>
<evidence type="ECO:0000256" key="2">
    <source>
        <dbReference type="ARBA" id="ARBA00022794"/>
    </source>
</evidence>
<keyword evidence="11" id="KW-1185">Reference proteome</keyword>
<organism evidence="10 11">
    <name type="scientific">Liparis tanakae</name>
    <name type="common">Tanaka's snailfish</name>
    <dbReference type="NCBI Taxonomy" id="230148"/>
    <lineage>
        <taxon>Eukaryota</taxon>
        <taxon>Metazoa</taxon>
        <taxon>Chordata</taxon>
        <taxon>Craniata</taxon>
        <taxon>Vertebrata</taxon>
        <taxon>Euteleostomi</taxon>
        <taxon>Actinopterygii</taxon>
        <taxon>Neopterygii</taxon>
        <taxon>Teleostei</taxon>
        <taxon>Neoteleostei</taxon>
        <taxon>Acanthomorphata</taxon>
        <taxon>Eupercaria</taxon>
        <taxon>Perciformes</taxon>
        <taxon>Cottioidei</taxon>
        <taxon>Cottales</taxon>
        <taxon>Liparidae</taxon>
        <taxon>Liparis</taxon>
    </lineage>
</organism>
<dbReference type="AlphaFoldDB" id="A0A4Z2HQC9"/>
<dbReference type="InterPro" id="IPR025254">
    <property type="entry name" value="CCDC113/CCDC96_CC"/>
</dbReference>
<comment type="similarity">
    <text evidence="5">Belongs to the CFAP263 family.</text>
</comment>